<keyword evidence="1" id="KW-0812">Transmembrane</keyword>
<dbReference type="GO" id="GO:0016020">
    <property type="term" value="C:membrane"/>
    <property type="evidence" value="ECO:0007669"/>
    <property type="project" value="TreeGrafter"/>
</dbReference>
<dbReference type="EMBL" id="JAWXYG010000009">
    <property type="protein sequence ID" value="KAK4264010.1"/>
    <property type="molecule type" value="Genomic_DNA"/>
</dbReference>
<protein>
    <recommendedName>
        <fullName evidence="2">PGG domain-containing protein</fullName>
    </recommendedName>
</protein>
<dbReference type="InterPro" id="IPR026961">
    <property type="entry name" value="PGG_dom"/>
</dbReference>
<evidence type="ECO:0000313" key="3">
    <source>
        <dbReference type="EMBL" id="KAK4264010.1"/>
    </source>
</evidence>
<feature type="domain" description="PGG" evidence="2">
    <location>
        <begin position="175"/>
        <end position="287"/>
    </location>
</feature>
<organism evidence="3 4">
    <name type="scientific">Acacia crassicarpa</name>
    <name type="common">northern wattle</name>
    <dbReference type="NCBI Taxonomy" id="499986"/>
    <lineage>
        <taxon>Eukaryota</taxon>
        <taxon>Viridiplantae</taxon>
        <taxon>Streptophyta</taxon>
        <taxon>Embryophyta</taxon>
        <taxon>Tracheophyta</taxon>
        <taxon>Spermatophyta</taxon>
        <taxon>Magnoliopsida</taxon>
        <taxon>eudicotyledons</taxon>
        <taxon>Gunneridae</taxon>
        <taxon>Pentapetalae</taxon>
        <taxon>rosids</taxon>
        <taxon>fabids</taxon>
        <taxon>Fabales</taxon>
        <taxon>Fabaceae</taxon>
        <taxon>Caesalpinioideae</taxon>
        <taxon>mimosoid clade</taxon>
        <taxon>Acacieae</taxon>
        <taxon>Acacia</taxon>
    </lineage>
</organism>
<feature type="transmembrane region" description="Helical" evidence="1">
    <location>
        <begin position="220"/>
        <end position="243"/>
    </location>
</feature>
<dbReference type="AlphaFoldDB" id="A0AAE1MG90"/>
<evidence type="ECO:0000313" key="4">
    <source>
        <dbReference type="Proteomes" id="UP001293593"/>
    </source>
</evidence>
<dbReference type="Pfam" id="PF13962">
    <property type="entry name" value="PGG"/>
    <property type="match status" value="1"/>
</dbReference>
<feature type="transmembrane region" description="Helical" evidence="1">
    <location>
        <begin position="263"/>
        <end position="286"/>
    </location>
</feature>
<feature type="transmembrane region" description="Helical" evidence="1">
    <location>
        <begin position="180"/>
        <end position="200"/>
    </location>
</feature>
<reference evidence="3" key="1">
    <citation type="submission" date="2023-10" db="EMBL/GenBank/DDBJ databases">
        <title>Chromosome-level genome of the transformable northern wattle, Acacia crassicarpa.</title>
        <authorList>
            <person name="Massaro I."/>
            <person name="Sinha N.R."/>
            <person name="Poethig S."/>
            <person name="Leichty A.R."/>
        </authorList>
    </citation>
    <scope>NUCLEOTIDE SEQUENCE</scope>
    <source>
        <strain evidence="3">Acra3RX</strain>
        <tissue evidence="3">Leaf</tissue>
    </source>
</reference>
<sequence>MKEICKMKQRHAQADKILNLVCKKVMFLNKKNKAKTVDALIAAARAENVEFLLRVTKANPELVSLVTFPQQNRHVFFDAVRDRLTEIFNLLHGFRLKHAINHGNDLLQEAALLAPPSYLNQISGAALQMQRELQWFKAVESMVDPRYRNVLNKEGLKPLDIFKENHRELRKEGERWMKDTASSCSVVGTLIVTIMFAVAFTVPGGNDQASGYPIFLENKLFKVFLISDALSLISSTTSVLTFLGILTSRYAEEDFLYSLPRKLIIGLSTLFLSIATMMVAFLVTIVMMLQHNSLSLRAFLPIAMLGGVPITLLCYYNSLFLLK</sequence>
<gene>
    <name evidence="3" type="ORF">QN277_029352</name>
</gene>
<dbReference type="Proteomes" id="UP001293593">
    <property type="component" value="Unassembled WGS sequence"/>
</dbReference>
<dbReference type="PANTHER" id="PTHR24177">
    <property type="entry name" value="CASKIN"/>
    <property type="match status" value="1"/>
</dbReference>
<dbReference type="PANTHER" id="PTHR24177:SF329">
    <property type="entry name" value="ANKYRIN REPEAT PROTEIN"/>
    <property type="match status" value="1"/>
</dbReference>
<keyword evidence="4" id="KW-1185">Reference proteome</keyword>
<evidence type="ECO:0000256" key="1">
    <source>
        <dbReference type="SAM" id="Phobius"/>
    </source>
</evidence>
<keyword evidence="1" id="KW-1133">Transmembrane helix</keyword>
<keyword evidence="1" id="KW-0472">Membrane</keyword>
<name>A0AAE1MG90_9FABA</name>
<evidence type="ECO:0000259" key="2">
    <source>
        <dbReference type="Pfam" id="PF13962"/>
    </source>
</evidence>
<proteinExistence type="predicted"/>
<feature type="transmembrane region" description="Helical" evidence="1">
    <location>
        <begin position="298"/>
        <end position="322"/>
    </location>
</feature>
<comment type="caution">
    <text evidence="3">The sequence shown here is derived from an EMBL/GenBank/DDBJ whole genome shotgun (WGS) entry which is preliminary data.</text>
</comment>
<accession>A0AAE1MG90</accession>